<reference evidence="1" key="1">
    <citation type="submission" date="2020-07" db="EMBL/GenBank/DDBJ databases">
        <authorList>
            <person name="Nieuwenhuis M."/>
            <person name="Van De Peppel L.J.J."/>
        </authorList>
    </citation>
    <scope>NUCLEOTIDE SEQUENCE</scope>
    <source>
        <strain evidence="1">AP01</strain>
        <tissue evidence="1">Mycelium</tissue>
    </source>
</reference>
<accession>A0A9P7GE81</accession>
<protein>
    <recommendedName>
        <fullName evidence="3">EthD domain-containing protein</fullName>
    </recommendedName>
</protein>
<sequence length="199" mass="22280">MGLGFLVVFSEPGSQVSLEEFQDWYNNEHVPLRMNHLSSFLTGARFSAADSLKPSWLALYDIDDTSTFQHESYTRLRANRSPREGDLVIRLEVLDRRTCEALTDSGESMITSSLASSNPTQFVVTHDVDLPGGQKIDDWIESTLQQLRSVKGWVRTRTFECIDNLKTGAAVAGKGSEEQSVSKYLVLHGKRVLCHVCIL</sequence>
<evidence type="ECO:0000313" key="1">
    <source>
        <dbReference type="EMBL" id="KAG5645387.1"/>
    </source>
</evidence>
<evidence type="ECO:0008006" key="3">
    <source>
        <dbReference type="Google" id="ProtNLM"/>
    </source>
</evidence>
<proteinExistence type="predicted"/>
<comment type="caution">
    <text evidence="1">The sequence shown here is derived from an EMBL/GenBank/DDBJ whole genome shotgun (WGS) entry which is preliminary data.</text>
</comment>
<keyword evidence="2" id="KW-1185">Reference proteome</keyword>
<name>A0A9P7GE81_9AGAR</name>
<organism evidence="1 2">
    <name type="scientific">Asterophora parasitica</name>
    <dbReference type="NCBI Taxonomy" id="117018"/>
    <lineage>
        <taxon>Eukaryota</taxon>
        <taxon>Fungi</taxon>
        <taxon>Dikarya</taxon>
        <taxon>Basidiomycota</taxon>
        <taxon>Agaricomycotina</taxon>
        <taxon>Agaricomycetes</taxon>
        <taxon>Agaricomycetidae</taxon>
        <taxon>Agaricales</taxon>
        <taxon>Tricholomatineae</taxon>
        <taxon>Lyophyllaceae</taxon>
        <taxon>Asterophora</taxon>
    </lineage>
</organism>
<gene>
    <name evidence="1" type="ORF">DXG03_006340</name>
</gene>
<evidence type="ECO:0000313" key="2">
    <source>
        <dbReference type="Proteomes" id="UP000775547"/>
    </source>
</evidence>
<dbReference type="Proteomes" id="UP000775547">
    <property type="component" value="Unassembled WGS sequence"/>
</dbReference>
<reference evidence="1" key="2">
    <citation type="submission" date="2021-10" db="EMBL/GenBank/DDBJ databases">
        <title>Phylogenomics reveals ancestral predisposition of the termite-cultivated fungus Termitomyces towards a domesticated lifestyle.</title>
        <authorList>
            <person name="Auxier B."/>
            <person name="Grum-Grzhimaylo A."/>
            <person name="Cardenas M.E."/>
            <person name="Lodge J.D."/>
            <person name="Laessoe T."/>
            <person name="Pedersen O."/>
            <person name="Smith M.E."/>
            <person name="Kuyper T.W."/>
            <person name="Franco-Molano E.A."/>
            <person name="Baroni T.J."/>
            <person name="Aanen D.K."/>
        </authorList>
    </citation>
    <scope>NUCLEOTIDE SEQUENCE</scope>
    <source>
        <strain evidence="1">AP01</strain>
        <tissue evidence="1">Mycelium</tissue>
    </source>
</reference>
<dbReference type="AlphaFoldDB" id="A0A9P7GE81"/>
<dbReference type="OrthoDB" id="2851338at2759"/>
<dbReference type="EMBL" id="JABCKV010000041">
    <property type="protein sequence ID" value="KAG5645387.1"/>
    <property type="molecule type" value="Genomic_DNA"/>
</dbReference>